<evidence type="ECO:0000313" key="6">
    <source>
        <dbReference type="EMBL" id="MDK2564405.1"/>
    </source>
</evidence>
<dbReference type="CDD" id="cd18809">
    <property type="entry name" value="SF1_C_RecD"/>
    <property type="match status" value="1"/>
</dbReference>
<evidence type="ECO:0000259" key="4">
    <source>
        <dbReference type="SMART" id="SM00278"/>
    </source>
</evidence>
<keyword evidence="7" id="KW-1185">Reference proteome</keyword>
<dbReference type="Pfam" id="PF13538">
    <property type="entry name" value="UvrD_C_2"/>
    <property type="match status" value="1"/>
</dbReference>
<dbReference type="InterPro" id="IPR027785">
    <property type="entry name" value="UvrD-like_helicase_C"/>
</dbReference>
<dbReference type="SUPFAM" id="SSF47781">
    <property type="entry name" value="RuvA domain 2-like"/>
    <property type="match status" value="1"/>
</dbReference>
<dbReference type="RefSeq" id="WP_284133331.1">
    <property type="nucleotide sequence ID" value="NZ_JASKYM010000007.1"/>
</dbReference>
<comment type="similarity">
    <text evidence="3">Belongs to the RecD family. RecD2 subfamily.</text>
</comment>
<dbReference type="InterPro" id="IPR041451">
    <property type="entry name" value="RecD2_SH13"/>
</dbReference>
<dbReference type="CDD" id="cd17933">
    <property type="entry name" value="DEXSc_RecD-like"/>
    <property type="match status" value="1"/>
</dbReference>
<organism evidence="6 7">
    <name type="scientific">Romboutsia sedimentorum</name>
    <dbReference type="NCBI Taxonomy" id="1368474"/>
    <lineage>
        <taxon>Bacteria</taxon>
        <taxon>Bacillati</taxon>
        <taxon>Bacillota</taxon>
        <taxon>Clostridia</taxon>
        <taxon>Peptostreptococcales</taxon>
        <taxon>Peptostreptococcaceae</taxon>
        <taxon>Romboutsia</taxon>
    </lineage>
</organism>
<dbReference type="SMART" id="SM00278">
    <property type="entry name" value="HhH1"/>
    <property type="match status" value="2"/>
</dbReference>
<feature type="binding site" evidence="3">
    <location>
        <begin position="343"/>
        <end position="347"/>
    </location>
    <ligand>
        <name>ATP</name>
        <dbReference type="ChEBI" id="CHEBI:30616"/>
    </ligand>
</feature>
<evidence type="ECO:0000256" key="3">
    <source>
        <dbReference type="HAMAP-Rule" id="MF_01488"/>
    </source>
</evidence>
<evidence type="ECO:0000256" key="2">
    <source>
        <dbReference type="ARBA" id="ARBA00022840"/>
    </source>
</evidence>
<keyword evidence="3" id="KW-0238">DNA-binding</keyword>
<dbReference type="Gene3D" id="2.30.30.940">
    <property type="match status" value="1"/>
</dbReference>
<dbReference type="Gene3D" id="1.10.10.2220">
    <property type="match status" value="1"/>
</dbReference>
<reference evidence="6 7" key="1">
    <citation type="submission" date="2023-05" db="EMBL/GenBank/DDBJ databases">
        <title>Rombocin, a short stable natural nisin variant, displays selective antimicrobial activity against Listeria monocytogenes and employs dual mode of action to kill target bacterial strains.</title>
        <authorList>
            <person name="Wambui J."/>
            <person name="Stephan R."/>
            <person name="Kuipers O.P."/>
        </authorList>
    </citation>
    <scope>NUCLEOTIDE SEQUENCE [LARGE SCALE GENOMIC DNA]</scope>
    <source>
        <strain evidence="6 7">RC002</strain>
    </source>
</reference>
<dbReference type="InterPro" id="IPR029493">
    <property type="entry name" value="RecD2-like_HHH"/>
</dbReference>
<keyword evidence="2 3" id="KW-0067">ATP-binding</keyword>
<dbReference type="InterPro" id="IPR055446">
    <property type="entry name" value="RecD2_N_OB"/>
</dbReference>
<dbReference type="InterPro" id="IPR010994">
    <property type="entry name" value="RuvA_2-like"/>
</dbReference>
<dbReference type="SUPFAM" id="SSF52540">
    <property type="entry name" value="P-loop containing nucleoside triphosphate hydrolases"/>
    <property type="match status" value="1"/>
</dbReference>
<dbReference type="InterPro" id="IPR027417">
    <property type="entry name" value="P-loop_NTPase"/>
</dbReference>
<name>A0ABT7EBT2_9FIRM</name>
<feature type="domain" description="Helix-hairpin-helix DNA-binding motif class 1" evidence="4">
    <location>
        <begin position="116"/>
        <end position="135"/>
    </location>
</feature>
<comment type="function">
    <text evidence="3">DNA-dependent ATPase and ATP-dependent 5'-3' DNA helicase. Has no activity on blunt DNA or DNA with 3'-overhangs, requires at least 10 bases of 5'-ssDNA for helicase activity.</text>
</comment>
<evidence type="ECO:0000259" key="5">
    <source>
        <dbReference type="SMART" id="SM00382"/>
    </source>
</evidence>
<gene>
    <name evidence="3" type="primary">recD2</name>
    <name evidence="6" type="ORF">QOZ84_12660</name>
</gene>
<dbReference type="Gene3D" id="1.10.150.20">
    <property type="entry name" value="5' to 3' exonuclease, C-terminal subdomain"/>
    <property type="match status" value="1"/>
</dbReference>
<proteinExistence type="inferred from homology"/>
<dbReference type="EMBL" id="JASKYM010000007">
    <property type="protein sequence ID" value="MDK2564405.1"/>
    <property type="molecule type" value="Genomic_DNA"/>
</dbReference>
<dbReference type="SMART" id="SM00382">
    <property type="entry name" value="AAA"/>
    <property type="match status" value="1"/>
</dbReference>
<dbReference type="InterPro" id="IPR050534">
    <property type="entry name" value="Coronavir_polyprotein_1ab"/>
</dbReference>
<protein>
    <recommendedName>
        <fullName evidence="3">ATP-dependent RecD2 DNA helicase</fullName>
        <ecNumber evidence="3">5.6.2.3</ecNumber>
    </recommendedName>
    <alternativeName>
        <fullName evidence="3">DNA 5'-3' helicase subunit RecD2</fullName>
    </alternativeName>
</protein>
<keyword evidence="3" id="KW-0378">Hydrolase</keyword>
<dbReference type="Proteomes" id="UP001301012">
    <property type="component" value="Unassembled WGS sequence"/>
</dbReference>
<sequence length="740" mass="84269">MERIEGMINDIVFKNDDNGYTIAHLVNSESEVVIVGCMPTLSVGESIEVEGKWINHKTYGTQFEVNKFMPVTPSSLEGIYVYLSSGMIHGIGEKMAKRIVDKFGVNTLDIIQKMPERLKEVEGIGSKKIDQIVKSYEENRELRNIIIELSPYGITPNYCMKIYKKYKNKAIEVINKNPYKLAEDIRGIGFKIADNIASKIGIEKNSKDRVSQGILYALNQSLSSGHTYLPQNILIQESVKLLEVQSPIIEECIMDLIYDQKIHIEKMDGTNLIYLIPYYLSENGVCKQIIKLSQCEFKDLNIDIEKEIECVEEQEDIKLAKNQALAVKEAIENGVVIITGGPGTGKTTTINTIIKIFENNKQEVILAAPTGRAAKRMSETSSKEAKTIHRLLEMGYATDSDELKFMKNEEEPIKADVIIIDELSMVDILLMYSLLRAIKPGTRLILVGDSDQLPSVGAGNVLKDMIESSVINVVRLNEIFRQAQESMIVVNAHKINNGEPLHLNSKGKDFFFIKKDTNEEVLQEIVGLVNERLPKFYNVDKLKDIQILASMRKGDLGVTNLNIELQKYLNKSEKFKVEENFQKRLFRVGDKVMQIKNNYTKKWENEDRSDSGEGVYNGDIGYIYHIDKDKRTIYVLFDQVKIVAYKYDELDELDHSFCTTIHKSQGSEFPVVIIPITWAPPMLLSRNLLYTAVTRAKKLVVLVGDVKYLEYMIKNNKTNDRYSNLAYKLNKFREEGLLVK</sequence>
<dbReference type="HAMAP" id="MF_01488">
    <property type="entry name" value="RecD2"/>
    <property type="match status" value="1"/>
</dbReference>
<keyword evidence="3" id="KW-0413">Isomerase</keyword>
<dbReference type="Pfam" id="PF14520">
    <property type="entry name" value="HHH_5"/>
    <property type="match status" value="1"/>
</dbReference>
<dbReference type="NCBIfam" id="TIGR01448">
    <property type="entry name" value="recD_rel"/>
    <property type="match status" value="1"/>
</dbReference>
<evidence type="ECO:0000313" key="7">
    <source>
        <dbReference type="Proteomes" id="UP001301012"/>
    </source>
</evidence>
<comment type="caution">
    <text evidence="6">The sequence shown here is derived from an EMBL/GenBank/DDBJ whole genome shotgun (WGS) entry which is preliminary data.</text>
</comment>
<accession>A0ABT7EBT2</accession>
<dbReference type="InterPro" id="IPR003583">
    <property type="entry name" value="Hlx-hairpin-Hlx_DNA-bd_motif"/>
</dbReference>
<dbReference type="Gene3D" id="3.40.50.300">
    <property type="entry name" value="P-loop containing nucleotide triphosphate hydrolases"/>
    <property type="match status" value="2"/>
</dbReference>
<dbReference type="InterPro" id="IPR003593">
    <property type="entry name" value="AAA+_ATPase"/>
</dbReference>
<dbReference type="Pfam" id="PF23139">
    <property type="entry name" value="OB_YrrC"/>
    <property type="match status" value="1"/>
</dbReference>
<dbReference type="Pfam" id="PF14490">
    <property type="entry name" value="HHH_RecD2"/>
    <property type="match status" value="1"/>
</dbReference>
<keyword evidence="3" id="KW-0347">Helicase</keyword>
<feature type="domain" description="AAA+ ATPase" evidence="5">
    <location>
        <begin position="332"/>
        <end position="477"/>
    </location>
</feature>
<dbReference type="Pfam" id="PF13245">
    <property type="entry name" value="AAA_19"/>
    <property type="match status" value="1"/>
</dbReference>
<dbReference type="EC" id="5.6.2.3" evidence="3"/>
<dbReference type="PANTHER" id="PTHR43788:SF6">
    <property type="entry name" value="DNA HELICASE B"/>
    <property type="match status" value="1"/>
</dbReference>
<feature type="domain" description="Helix-hairpin-helix DNA-binding motif class 1" evidence="4">
    <location>
        <begin position="180"/>
        <end position="199"/>
    </location>
</feature>
<dbReference type="PANTHER" id="PTHR43788">
    <property type="entry name" value="DNA2/NAM7 HELICASE FAMILY MEMBER"/>
    <property type="match status" value="1"/>
</dbReference>
<keyword evidence="1 3" id="KW-0547">Nucleotide-binding</keyword>
<dbReference type="InterPro" id="IPR006345">
    <property type="entry name" value="RecD2"/>
</dbReference>
<evidence type="ECO:0000256" key="1">
    <source>
        <dbReference type="ARBA" id="ARBA00022741"/>
    </source>
</evidence>
<comment type="catalytic activity">
    <reaction evidence="3">
        <text>ATP + H2O = ADP + phosphate + H(+)</text>
        <dbReference type="Rhea" id="RHEA:13065"/>
        <dbReference type="ChEBI" id="CHEBI:15377"/>
        <dbReference type="ChEBI" id="CHEBI:15378"/>
        <dbReference type="ChEBI" id="CHEBI:30616"/>
        <dbReference type="ChEBI" id="CHEBI:43474"/>
        <dbReference type="ChEBI" id="CHEBI:456216"/>
        <dbReference type="EC" id="5.6.2.3"/>
    </reaction>
</comment>
<dbReference type="Pfam" id="PF18335">
    <property type="entry name" value="SH3_13"/>
    <property type="match status" value="1"/>
</dbReference>